<keyword evidence="5 6" id="KW-0560">Oxidoreductase</keyword>
<evidence type="ECO:0000256" key="6">
    <source>
        <dbReference type="PIRNR" id="PIRNR000099"/>
    </source>
</evidence>
<dbReference type="CDD" id="cd06572">
    <property type="entry name" value="Histidinol_dh"/>
    <property type="match status" value="1"/>
</dbReference>
<dbReference type="Pfam" id="PF00815">
    <property type="entry name" value="Histidinol_dh"/>
    <property type="match status" value="1"/>
</dbReference>
<dbReference type="Proteomes" id="UP000199647">
    <property type="component" value="Unassembled WGS sequence"/>
</dbReference>
<keyword evidence="3" id="KW-0479">Metal-binding</keyword>
<comment type="similarity">
    <text evidence="2 6 8">Belongs to the histidinol dehydrogenase family.</text>
</comment>
<accession>A0A1H8ZCC2</accession>
<comment type="cofactor">
    <cofactor evidence="1">
        <name>Zn(2+)</name>
        <dbReference type="ChEBI" id="CHEBI:29105"/>
    </cofactor>
</comment>
<proteinExistence type="inferred from homology"/>
<dbReference type="FunFam" id="3.40.50.1980:FF:000001">
    <property type="entry name" value="Histidinol dehydrogenase"/>
    <property type="match status" value="1"/>
</dbReference>
<dbReference type="GO" id="GO:0051287">
    <property type="term" value="F:NAD binding"/>
    <property type="evidence" value="ECO:0007669"/>
    <property type="project" value="InterPro"/>
</dbReference>
<feature type="region of interest" description="Disordered" evidence="9">
    <location>
        <begin position="1"/>
        <end position="23"/>
    </location>
</feature>
<evidence type="ECO:0000256" key="8">
    <source>
        <dbReference type="RuleBase" id="RU004175"/>
    </source>
</evidence>
<feature type="compositionally biased region" description="Polar residues" evidence="9">
    <location>
        <begin position="1"/>
        <end position="13"/>
    </location>
</feature>
<dbReference type="PANTHER" id="PTHR21256">
    <property type="entry name" value="HISTIDINOL DEHYDROGENASE HDH"/>
    <property type="match status" value="1"/>
</dbReference>
<keyword evidence="11" id="KW-1185">Reference proteome</keyword>
<dbReference type="PRINTS" id="PR00083">
    <property type="entry name" value="HOLDHDRGNASE"/>
</dbReference>
<feature type="active site" description="Proton acceptor" evidence="7">
    <location>
        <position position="351"/>
    </location>
</feature>
<dbReference type="NCBIfam" id="TIGR00069">
    <property type="entry name" value="hisD"/>
    <property type="match status" value="1"/>
</dbReference>
<dbReference type="InterPro" id="IPR022695">
    <property type="entry name" value="Histidinol_DH_monofunct"/>
</dbReference>
<gene>
    <name evidence="10" type="ORF">SAMN05216548_101111</name>
</gene>
<name>A0A1H8ZCC2_9HYPH</name>
<organism evidence="10 11">
    <name type="scientific">Faunimonas pinastri</name>
    <dbReference type="NCBI Taxonomy" id="1855383"/>
    <lineage>
        <taxon>Bacteria</taxon>
        <taxon>Pseudomonadati</taxon>
        <taxon>Pseudomonadota</taxon>
        <taxon>Alphaproteobacteria</taxon>
        <taxon>Hyphomicrobiales</taxon>
        <taxon>Afifellaceae</taxon>
        <taxon>Faunimonas</taxon>
    </lineage>
</organism>
<dbReference type="Gene3D" id="1.20.5.1300">
    <property type="match status" value="1"/>
</dbReference>
<dbReference type="GO" id="GO:0005829">
    <property type="term" value="C:cytosol"/>
    <property type="evidence" value="ECO:0007669"/>
    <property type="project" value="TreeGrafter"/>
</dbReference>
<evidence type="ECO:0000256" key="2">
    <source>
        <dbReference type="ARBA" id="ARBA00010178"/>
    </source>
</evidence>
<dbReference type="GO" id="GO:0004399">
    <property type="term" value="F:histidinol dehydrogenase activity"/>
    <property type="evidence" value="ECO:0007669"/>
    <property type="project" value="InterPro"/>
</dbReference>
<feature type="active site" description="Proton acceptor" evidence="7">
    <location>
        <position position="352"/>
    </location>
</feature>
<reference evidence="10 11" key="1">
    <citation type="submission" date="2016-10" db="EMBL/GenBank/DDBJ databases">
        <authorList>
            <person name="de Groot N.N."/>
        </authorList>
    </citation>
    <scope>NUCLEOTIDE SEQUENCE [LARGE SCALE GENOMIC DNA]</scope>
    <source>
        <strain evidence="10 11">A52C2</strain>
    </source>
</reference>
<evidence type="ECO:0000256" key="1">
    <source>
        <dbReference type="ARBA" id="ARBA00001947"/>
    </source>
</evidence>
<evidence type="ECO:0000256" key="5">
    <source>
        <dbReference type="ARBA" id="ARBA00023002"/>
    </source>
</evidence>
<dbReference type="SUPFAM" id="SSF53720">
    <property type="entry name" value="ALDH-like"/>
    <property type="match status" value="1"/>
</dbReference>
<dbReference type="PANTHER" id="PTHR21256:SF2">
    <property type="entry name" value="HISTIDINE BIOSYNTHESIS TRIFUNCTIONAL PROTEIN"/>
    <property type="match status" value="1"/>
</dbReference>
<evidence type="ECO:0000313" key="11">
    <source>
        <dbReference type="Proteomes" id="UP000199647"/>
    </source>
</evidence>
<dbReference type="InterPro" id="IPR012131">
    <property type="entry name" value="Hstdl_DH"/>
</dbReference>
<dbReference type="STRING" id="1855383.SAMN05216548_101111"/>
<keyword evidence="4" id="KW-0862">Zinc</keyword>
<protein>
    <submittedName>
        <fullName evidence="10">Histidinol dehydrogenase</fullName>
    </submittedName>
</protein>
<dbReference type="InterPro" id="IPR016161">
    <property type="entry name" value="Ald_DH/histidinol_DH"/>
</dbReference>
<evidence type="ECO:0000313" key="10">
    <source>
        <dbReference type="EMBL" id="SEP62063.1"/>
    </source>
</evidence>
<dbReference type="EMBL" id="FOFG01000001">
    <property type="protein sequence ID" value="SEP62063.1"/>
    <property type="molecule type" value="Genomic_DNA"/>
</dbReference>
<dbReference type="GO" id="GO:0046872">
    <property type="term" value="F:metal ion binding"/>
    <property type="evidence" value="ECO:0007669"/>
    <property type="project" value="UniProtKB-KW"/>
</dbReference>
<dbReference type="AlphaFoldDB" id="A0A1H8ZCC2"/>
<evidence type="ECO:0000256" key="9">
    <source>
        <dbReference type="SAM" id="MobiDB-lite"/>
    </source>
</evidence>
<evidence type="ECO:0000256" key="7">
    <source>
        <dbReference type="PIRSR" id="PIRSR000099-1"/>
    </source>
</evidence>
<sequence>MSAISQNQNNGSTALGDDMTATPNLHDLTEADAIPPALLKRTEADLSGFLERVKPIIEAVKNEGDAALKRFGRDFDKVTVPDFSIRVTETEFEEALAGVSPEVKAAIEFAIDNIRRFHEAQKPEEMWLKEVQPGAYAGDRFLPIESVACYVPRGKGSFPSVLMMTTIPGIVAGVPRLVVITPPGPDGKVDAGTLVAAKLVGVTEVYKCGGAQGVAAVAFGTETVPKCLKIVGPGSPWVVAAKRLLSDHIDPGVPAGPSECVVLADDSANGALAALDLIIESEHGPDSSAYLVTSSRAVAEAAREALPRYWAEMEEGRANFSRTVLTGPHGGIVLTRDFDAAVAFVNDYAPEHLEILAEEPLDVLGKIKNAGEILLGEHTPVTIGNFVLGPNAVLPTSAAAKTASPLSVFDYMKRSSVGYVTKAGYLALAKHAYNLARYEGFDGHARAVSDLRDKVRNG</sequence>
<dbReference type="Gene3D" id="3.40.50.1980">
    <property type="entry name" value="Nitrogenase molybdenum iron protein domain"/>
    <property type="match status" value="2"/>
</dbReference>
<dbReference type="GO" id="GO:0000105">
    <property type="term" value="P:L-histidine biosynthetic process"/>
    <property type="evidence" value="ECO:0007669"/>
    <property type="project" value="InterPro"/>
</dbReference>
<evidence type="ECO:0000256" key="3">
    <source>
        <dbReference type="ARBA" id="ARBA00022723"/>
    </source>
</evidence>
<evidence type="ECO:0000256" key="4">
    <source>
        <dbReference type="ARBA" id="ARBA00022833"/>
    </source>
</evidence>
<dbReference type="PIRSF" id="PIRSF000099">
    <property type="entry name" value="Histidinol_dh"/>
    <property type="match status" value="1"/>
</dbReference>